<protein>
    <recommendedName>
        <fullName evidence="5">Plastid division protein CDP1-like IMS domain-containing protein</fullName>
    </recommendedName>
</protein>
<dbReference type="GO" id="GO:0009706">
    <property type="term" value="C:chloroplast inner membrane"/>
    <property type="evidence" value="ECO:0007669"/>
    <property type="project" value="TreeGrafter"/>
</dbReference>
<gene>
    <name evidence="6" type="ORF">GIB67_004744</name>
</gene>
<proteinExistence type="inferred from homology"/>
<comment type="caution">
    <text evidence="6">The sequence shown here is derived from an EMBL/GenBank/DDBJ whole genome shotgun (WGS) entry which is preliminary data.</text>
</comment>
<dbReference type="EMBL" id="JACGCM010000658">
    <property type="protein sequence ID" value="KAF6169463.1"/>
    <property type="molecule type" value="Genomic_DNA"/>
</dbReference>
<feature type="region of interest" description="Disordered" evidence="4">
    <location>
        <begin position="41"/>
        <end position="64"/>
    </location>
</feature>
<sequence>MATQWFGAVARRVMMTERLISKPPLPLPSPQQVLSESPILCGRGDKKTKKGKRFKGSFGNSRPKREKRIERFKDKGLIVRIGANNVKTSAIQAFQKVFPLGNKKNTMRQEEQDNERSNFVPTLEDKEFPPDNSDELATIPNISLEELGDEESMPEKIRYASIKLICVGVAIGLLTFAGLKYLPTKNGLTVARKEAESPFTSNFVNVVSNNINGDIAAACLTDEEIVGEQPKMDARFAESLVHKWQGIKSLVLGPEHVSQNCQRYGRTELQRLHNMDGTGNTQIGLTIDSVTVSMNGRRAMVEATLEEEAHLID</sequence>
<keyword evidence="2" id="KW-0689">Ribosomal protein</keyword>
<feature type="domain" description="Plastid division protein CDP1-like IMS" evidence="5">
    <location>
        <begin position="237"/>
        <end position="312"/>
    </location>
</feature>
<reference evidence="6 7" key="1">
    <citation type="journal article" date="2020" name="IScience">
        <title>Genome Sequencing of the Endangered Kingdonia uniflora (Circaeasteraceae, Ranunculales) Reveals Potential Mechanisms of Evolutionary Specialization.</title>
        <authorList>
            <person name="Sun Y."/>
            <person name="Deng T."/>
            <person name="Zhang A."/>
            <person name="Moore M.J."/>
            <person name="Landis J.B."/>
            <person name="Lin N."/>
            <person name="Zhang H."/>
            <person name="Zhang X."/>
            <person name="Huang J."/>
            <person name="Zhang X."/>
            <person name="Sun H."/>
            <person name="Wang H."/>
        </authorList>
    </citation>
    <scope>NUCLEOTIDE SEQUENCE [LARGE SCALE GENOMIC DNA]</scope>
    <source>
        <strain evidence="6">TB1705</strain>
        <tissue evidence="6">Leaf</tissue>
    </source>
</reference>
<dbReference type="InterPro" id="IPR030826">
    <property type="entry name" value="Ribosomal_bTHX/bTHXc/bTHXm"/>
</dbReference>
<dbReference type="InterPro" id="IPR044685">
    <property type="entry name" value="CPD1-like"/>
</dbReference>
<dbReference type="Pfam" id="PF13355">
    <property type="entry name" value="ARC6-like_IMS"/>
    <property type="match status" value="1"/>
</dbReference>
<organism evidence="6 7">
    <name type="scientific">Kingdonia uniflora</name>
    <dbReference type="NCBI Taxonomy" id="39325"/>
    <lineage>
        <taxon>Eukaryota</taxon>
        <taxon>Viridiplantae</taxon>
        <taxon>Streptophyta</taxon>
        <taxon>Embryophyta</taxon>
        <taxon>Tracheophyta</taxon>
        <taxon>Spermatophyta</taxon>
        <taxon>Magnoliopsida</taxon>
        <taxon>Ranunculales</taxon>
        <taxon>Circaeasteraceae</taxon>
        <taxon>Kingdonia</taxon>
    </lineage>
</organism>
<dbReference type="InterPro" id="IPR025344">
    <property type="entry name" value="CDP1-like_IMS"/>
</dbReference>
<name>A0A7J7NQV0_9MAGN</name>
<evidence type="ECO:0000256" key="2">
    <source>
        <dbReference type="ARBA" id="ARBA00022980"/>
    </source>
</evidence>
<evidence type="ECO:0000313" key="6">
    <source>
        <dbReference type="EMBL" id="KAF6169463.1"/>
    </source>
</evidence>
<feature type="region of interest" description="Disordered" evidence="4">
    <location>
        <begin position="106"/>
        <end position="135"/>
    </location>
</feature>
<accession>A0A7J7NQV0</accession>
<dbReference type="NCBIfam" id="TIGR04560">
    <property type="entry name" value="ribo_THX"/>
    <property type="match status" value="1"/>
</dbReference>
<keyword evidence="3" id="KW-0687">Ribonucleoprotein</keyword>
<evidence type="ECO:0000256" key="1">
    <source>
        <dbReference type="ARBA" id="ARBA00010834"/>
    </source>
</evidence>
<evidence type="ECO:0000259" key="5">
    <source>
        <dbReference type="Pfam" id="PF13355"/>
    </source>
</evidence>
<comment type="similarity">
    <text evidence="1">Belongs to the bacterial ribosomal protein bTHX family.</text>
</comment>
<dbReference type="OrthoDB" id="512200at2759"/>
<evidence type="ECO:0000256" key="3">
    <source>
        <dbReference type="ARBA" id="ARBA00023274"/>
    </source>
</evidence>
<evidence type="ECO:0000256" key="4">
    <source>
        <dbReference type="SAM" id="MobiDB-lite"/>
    </source>
</evidence>
<dbReference type="GO" id="GO:0005840">
    <property type="term" value="C:ribosome"/>
    <property type="evidence" value="ECO:0007669"/>
    <property type="project" value="UniProtKB-KW"/>
</dbReference>
<evidence type="ECO:0000313" key="7">
    <source>
        <dbReference type="Proteomes" id="UP000541444"/>
    </source>
</evidence>
<dbReference type="PANTHER" id="PTHR33925">
    <property type="entry name" value="PLASTID DIVISION PROTEIN CDP1, CHLOROPLASTIC-RELATED"/>
    <property type="match status" value="1"/>
</dbReference>
<keyword evidence="7" id="KW-1185">Reference proteome</keyword>
<feature type="compositionally biased region" description="Basic and acidic residues" evidence="4">
    <location>
        <begin position="107"/>
        <end position="116"/>
    </location>
</feature>
<dbReference type="GO" id="GO:0010020">
    <property type="term" value="P:chloroplast fission"/>
    <property type="evidence" value="ECO:0007669"/>
    <property type="project" value="TreeGrafter"/>
</dbReference>
<dbReference type="PANTHER" id="PTHR33925:SF1">
    <property type="entry name" value="PROTEIN ACCUMULATION AND REPLICATION OF CHLOROPLASTS 6, CHLOROPLASTIC"/>
    <property type="match status" value="1"/>
</dbReference>
<dbReference type="AlphaFoldDB" id="A0A7J7NQV0"/>
<dbReference type="GO" id="GO:1990904">
    <property type="term" value="C:ribonucleoprotein complex"/>
    <property type="evidence" value="ECO:0007669"/>
    <property type="project" value="UniProtKB-KW"/>
</dbReference>
<dbReference type="Proteomes" id="UP000541444">
    <property type="component" value="Unassembled WGS sequence"/>
</dbReference>
<feature type="compositionally biased region" description="Basic residues" evidence="4">
    <location>
        <begin position="46"/>
        <end position="55"/>
    </location>
</feature>